<protein>
    <submittedName>
        <fullName evidence="2">Uncharacterized protein LOC142167433</fullName>
    </submittedName>
</protein>
<accession>A0AC58SFE5</accession>
<dbReference type="RefSeq" id="XP_075083692.1">
    <property type="nucleotide sequence ID" value="XM_075227591.1"/>
</dbReference>
<keyword evidence="1" id="KW-1185">Reference proteome</keyword>
<organism evidence="1 2">
    <name type="scientific">Nicotiana tabacum</name>
    <name type="common">Common tobacco</name>
    <dbReference type="NCBI Taxonomy" id="4097"/>
    <lineage>
        <taxon>Eukaryota</taxon>
        <taxon>Viridiplantae</taxon>
        <taxon>Streptophyta</taxon>
        <taxon>Embryophyta</taxon>
        <taxon>Tracheophyta</taxon>
        <taxon>Spermatophyta</taxon>
        <taxon>Magnoliopsida</taxon>
        <taxon>eudicotyledons</taxon>
        <taxon>Gunneridae</taxon>
        <taxon>Pentapetalae</taxon>
        <taxon>asterids</taxon>
        <taxon>lamiids</taxon>
        <taxon>Solanales</taxon>
        <taxon>Solanaceae</taxon>
        <taxon>Nicotianoideae</taxon>
        <taxon>Nicotianeae</taxon>
        <taxon>Nicotiana</taxon>
    </lineage>
</organism>
<evidence type="ECO:0000313" key="2">
    <source>
        <dbReference type="RefSeq" id="XP_075083692.1"/>
    </source>
</evidence>
<sequence length="201" mass="22769">MTSALKLSTWPKTCQSIQIRTIKWQLTLPGIMRMMGSCCPRLSPRKSPLHHSREQSPQWVARKTSATTKLTQFINTQNSWGQQINKVIISLMETMNARTLASPRVYLTTTPQNYDTEGLPNDARIGGSEAMKVLRAKKHGKMRKIQRIRSCEFEARNPEQDKDSQAIKHERQKQRPGMSNSAAASSKSWRPSLQSISESSS</sequence>
<reference evidence="2" key="2">
    <citation type="submission" date="2025-08" db="UniProtKB">
        <authorList>
            <consortium name="RefSeq"/>
        </authorList>
    </citation>
    <scope>IDENTIFICATION</scope>
    <source>
        <tissue evidence="2">Leaf</tissue>
    </source>
</reference>
<proteinExistence type="predicted"/>
<reference evidence="1" key="1">
    <citation type="journal article" date="2014" name="Nat. Commun.">
        <title>The tobacco genome sequence and its comparison with those of tomato and potato.</title>
        <authorList>
            <person name="Sierro N."/>
            <person name="Battey J.N."/>
            <person name="Ouadi S."/>
            <person name="Bakaher N."/>
            <person name="Bovet L."/>
            <person name="Willig A."/>
            <person name="Goepfert S."/>
            <person name="Peitsch M.C."/>
            <person name="Ivanov N.V."/>
        </authorList>
    </citation>
    <scope>NUCLEOTIDE SEQUENCE [LARGE SCALE GENOMIC DNA]</scope>
</reference>
<dbReference type="Proteomes" id="UP000790787">
    <property type="component" value="Chromosome 12"/>
</dbReference>
<gene>
    <name evidence="2" type="primary">LOC142167433</name>
</gene>
<evidence type="ECO:0000313" key="1">
    <source>
        <dbReference type="Proteomes" id="UP000790787"/>
    </source>
</evidence>
<name>A0AC58SFE5_TOBAC</name>